<dbReference type="AlphaFoldDB" id="A0A445MU62"/>
<proteinExistence type="predicted"/>
<gene>
    <name evidence="1" type="ORF">PITCH_A1660002</name>
</gene>
<name>A0A445MU62_9BACT</name>
<accession>A0A445MU62</accession>
<protein>
    <submittedName>
        <fullName evidence="1">Uncharacterized protein</fullName>
    </submittedName>
</protein>
<sequence length="56" mass="6504">MVPWKEVWNYADHVQYNPVEQRDVLSKFNGKSNKEFLPLNTAELHVPRDEGHGVSP</sequence>
<organism evidence="1">
    <name type="scientific">uncultured Desulfobacterium sp</name>
    <dbReference type="NCBI Taxonomy" id="201089"/>
    <lineage>
        <taxon>Bacteria</taxon>
        <taxon>Pseudomonadati</taxon>
        <taxon>Thermodesulfobacteriota</taxon>
        <taxon>Desulfobacteria</taxon>
        <taxon>Desulfobacterales</taxon>
        <taxon>Desulfobacteriaceae</taxon>
        <taxon>Desulfobacterium</taxon>
        <taxon>environmental samples</taxon>
    </lineage>
</organism>
<dbReference type="EMBL" id="OJIN01000075">
    <property type="protein sequence ID" value="SPD73054.1"/>
    <property type="molecule type" value="Genomic_DNA"/>
</dbReference>
<evidence type="ECO:0000313" key="1">
    <source>
        <dbReference type="EMBL" id="SPD73054.1"/>
    </source>
</evidence>
<reference evidence="1" key="1">
    <citation type="submission" date="2018-01" db="EMBL/GenBank/DDBJ databases">
        <authorList>
            <person name="Regsiter A."/>
            <person name="William W."/>
        </authorList>
    </citation>
    <scope>NUCLEOTIDE SEQUENCE</scope>
    <source>
        <strain evidence="1">TRIP AH-1</strain>
    </source>
</reference>